<dbReference type="Proteomes" id="UP000428260">
    <property type="component" value="Chromosome"/>
</dbReference>
<evidence type="ECO:0000313" key="2">
    <source>
        <dbReference type="EMBL" id="QGY43738.1"/>
    </source>
</evidence>
<reference evidence="2 3" key="1">
    <citation type="submission" date="2019-11" db="EMBL/GenBank/DDBJ databases">
        <authorList>
            <person name="Zheng R.K."/>
            <person name="Sun C.M."/>
        </authorList>
    </citation>
    <scope>NUCLEOTIDE SEQUENCE [LARGE SCALE GENOMIC DNA]</scope>
    <source>
        <strain evidence="2 3">WC007</strain>
    </source>
</reference>
<evidence type="ECO:0000313" key="3">
    <source>
        <dbReference type="Proteomes" id="UP000428260"/>
    </source>
</evidence>
<dbReference type="PANTHER" id="PTHR12110:SF21">
    <property type="entry name" value="XYLOSE ISOMERASE-LIKE TIM BARREL DOMAIN-CONTAINING PROTEIN"/>
    <property type="match status" value="1"/>
</dbReference>
<dbReference type="InterPro" id="IPR013022">
    <property type="entry name" value="Xyl_isomerase-like_TIM-brl"/>
</dbReference>
<proteinExistence type="predicted"/>
<feature type="domain" description="Xylose isomerase-like TIM barrel" evidence="1">
    <location>
        <begin position="22"/>
        <end position="314"/>
    </location>
</feature>
<dbReference type="EMBL" id="CP046401">
    <property type="protein sequence ID" value="QGY43738.1"/>
    <property type="molecule type" value="Genomic_DNA"/>
</dbReference>
<dbReference type="RefSeq" id="WP_158865166.1">
    <property type="nucleotide sequence ID" value="NZ_CP046401.1"/>
</dbReference>
<organism evidence="2 3">
    <name type="scientific">Maribellus comscasis</name>
    <dbReference type="NCBI Taxonomy" id="2681766"/>
    <lineage>
        <taxon>Bacteria</taxon>
        <taxon>Pseudomonadati</taxon>
        <taxon>Bacteroidota</taxon>
        <taxon>Bacteroidia</taxon>
        <taxon>Marinilabiliales</taxon>
        <taxon>Prolixibacteraceae</taxon>
        <taxon>Maribellus</taxon>
    </lineage>
</organism>
<dbReference type="PANTHER" id="PTHR12110">
    <property type="entry name" value="HYDROXYPYRUVATE ISOMERASE"/>
    <property type="match status" value="1"/>
</dbReference>
<gene>
    <name evidence="2" type="ORF">GM418_08725</name>
</gene>
<name>A0A6I6JRP6_9BACT</name>
<dbReference type="Pfam" id="PF01261">
    <property type="entry name" value="AP_endonuc_2"/>
    <property type="match status" value="1"/>
</dbReference>
<accession>A0A6I6JRP6</accession>
<dbReference type="AlphaFoldDB" id="A0A6I6JRP6"/>
<dbReference type="KEGG" id="mcos:GM418_08725"/>
<dbReference type="SUPFAM" id="SSF51658">
    <property type="entry name" value="Xylose isomerase-like"/>
    <property type="match status" value="1"/>
</dbReference>
<sequence length="332" mass="37733">MSRPVTLFTGQWADLPIETICQKAKEFGYDGLELCCWGDHMEVDKADQAYCDERKALLEKYDLKLFAISTHLDGQCVCDPIDQRHKSIASPHVWGDGDPEGVRQRAAEEMIKTAKVAKMLGLDVVNGFTGSPIWHLLYSFPAVPQEMIEKGYEEFASRWIPILDEYQKLGVKFALEAHPTEIAFDIHTAHLALKALDNHPAFGFNFDPSHFGYQHVDYVRFIYEFSDRIFHVHMKDAYWSDVPMGVGVFGGHMEFGDNRRYWNFRSLGRGKVNFENIIRALNDIGYNGPLSVEWEDSGMNREAGAAEACAFVKKVDFAPSDVAFDDAMQKDK</sequence>
<evidence type="ECO:0000259" key="1">
    <source>
        <dbReference type="Pfam" id="PF01261"/>
    </source>
</evidence>
<protein>
    <submittedName>
        <fullName evidence="2">TIM barrel protein</fullName>
    </submittedName>
</protein>
<dbReference type="InterPro" id="IPR050312">
    <property type="entry name" value="IolE/XylAMocC-like"/>
</dbReference>
<dbReference type="Gene3D" id="3.20.20.150">
    <property type="entry name" value="Divalent-metal-dependent TIM barrel enzymes"/>
    <property type="match status" value="1"/>
</dbReference>
<dbReference type="InterPro" id="IPR036237">
    <property type="entry name" value="Xyl_isomerase-like_sf"/>
</dbReference>
<keyword evidence="3" id="KW-1185">Reference proteome</keyword>